<sequence length="422" mass="46783">MVNTVAEILVPTEFKKTDLGLLPVDWVIRQVNDVCTLVNGRGFKPYEWRDRGVPIIRIQNLNGSDEFNYFDEAYNRKIEIKPGQLLFAWSGSRGTSFGPHIWAGPVGLLNYHTWKVIVDENKVSSDFFFHVLKGLTEYIEDQAHGASALVHVQKGQMEVFQLALPPTVAEQSAIATALSDADGLIEALERLIAKKRAVKQGAMQELLSGRTRLPGFSGDWCNMSLIELAANKKILFDDGDWIEAKHLADEGVRFIQTGNIGVGCFLDKADKKFVRPTSITALGCKFIRPGDLLICRLADPVGRACVLPDIGENSMVTSVDITIFRPPAENTDRRYLQQVFSTDEWFALVAEHSGGTTHKRIARGALGKLTIQMPKVEEQKAIADVLEALDEVLGALEARLAKARAIKQGMMQELLTGRVRLV</sequence>
<keyword evidence="6" id="KW-1185">Reference proteome</keyword>
<dbReference type="InterPro" id="IPR044946">
    <property type="entry name" value="Restrct_endonuc_typeI_TRD_sf"/>
</dbReference>
<proteinExistence type="inferred from homology"/>
<dbReference type="AlphaFoldDB" id="A0A506UQY0"/>
<dbReference type="Gene3D" id="1.10.287.1120">
    <property type="entry name" value="Bipartite methylase S protein"/>
    <property type="match status" value="1"/>
</dbReference>
<dbReference type="CDD" id="cd17254">
    <property type="entry name" value="RMtype1_S_FclI-TRD1-CR1_like"/>
    <property type="match status" value="1"/>
</dbReference>
<protein>
    <submittedName>
        <fullName evidence="5">Restriction endonuclease subunit S</fullName>
    </submittedName>
</protein>
<dbReference type="SUPFAM" id="SSF116734">
    <property type="entry name" value="DNA methylase specificity domain"/>
    <property type="match status" value="2"/>
</dbReference>
<dbReference type="Gene3D" id="3.90.220.20">
    <property type="entry name" value="DNA methylase specificity domains"/>
    <property type="match status" value="2"/>
</dbReference>
<evidence type="ECO:0000259" key="4">
    <source>
        <dbReference type="Pfam" id="PF01420"/>
    </source>
</evidence>
<keyword evidence="3" id="KW-0238">DNA-binding</keyword>
<organism evidence="5 6">
    <name type="scientific">Oecophyllibacter saccharovorans</name>
    <dbReference type="NCBI Taxonomy" id="2558360"/>
    <lineage>
        <taxon>Bacteria</taxon>
        <taxon>Pseudomonadati</taxon>
        <taxon>Pseudomonadota</taxon>
        <taxon>Alphaproteobacteria</taxon>
        <taxon>Acetobacterales</taxon>
        <taxon>Acetobacteraceae</taxon>
        <taxon>Oecophyllibacter</taxon>
    </lineage>
</organism>
<dbReference type="GO" id="GO:0004519">
    <property type="term" value="F:endonuclease activity"/>
    <property type="evidence" value="ECO:0007669"/>
    <property type="project" value="UniProtKB-KW"/>
</dbReference>
<reference evidence="5 6" key="1">
    <citation type="submission" date="2019-03" db="EMBL/GenBank/DDBJ databases">
        <title>The complete genome sequence of Neokomagataea sp. Jb2 NBRC113641.</title>
        <authorList>
            <person name="Chua K.-O."/>
            <person name="Chan K.-G."/>
            <person name="See-Too W.-S."/>
        </authorList>
    </citation>
    <scope>NUCLEOTIDE SEQUENCE [LARGE SCALE GENOMIC DNA]</scope>
    <source>
        <strain evidence="5 6">Jb2</strain>
    </source>
</reference>
<evidence type="ECO:0000313" key="5">
    <source>
        <dbReference type="EMBL" id="TPW35513.1"/>
    </source>
</evidence>
<keyword evidence="5" id="KW-0378">Hydrolase</keyword>
<keyword evidence="2" id="KW-0680">Restriction system</keyword>
<dbReference type="InterPro" id="IPR052021">
    <property type="entry name" value="Type-I_RS_S_subunit"/>
</dbReference>
<feature type="domain" description="Type I restriction modification DNA specificity" evidence="4">
    <location>
        <begin position="313"/>
        <end position="399"/>
    </location>
</feature>
<dbReference type="InterPro" id="IPR000055">
    <property type="entry name" value="Restrct_endonuc_typeI_TRD"/>
</dbReference>
<dbReference type="Proteomes" id="UP000315037">
    <property type="component" value="Unassembled WGS sequence"/>
</dbReference>
<dbReference type="GO" id="GO:0009307">
    <property type="term" value="P:DNA restriction-modification system"/>
    <property type="evidence" value="ECO:0007669"/>
    <property type="project" value="UniProtKB-KW"/>
</dbReference>
<evidence type="ECO:0000256" key="2">
    <source>
        <dbReference type="ARBA" id="ARBA00022747"/>
    </source>
</evidence>
<dbReference type="EMBL" id="SORZ01000001">
    <property type="protein sequence ID" value="TPW35513.1"/>
    <property type="molecule type" value="Genomic_DNA"/>
</dbReference>
<dbReference type="PANTHER" id="PTHR30408:SF12">
    <property type="entry name" value="TYPE I RESTRICTION ENZYME MJAVIII SPECIFICITY SUBUNIT"/>
    <property type="match status" value="1"/>
</dbReference>
<evidence type="ECO:0000256" key="1">
    <source>
        <dbReference type="ARBA" id="ARBA00010923"/>
    </source>
</evidence>
<gene>
    <name evidence="5" type="ORF">E3202_00585</name>
</gene>
<name>A0A506UQY0_9PROT</name>
<feature type="domain" description="Type I restriction modification DNA specificity" evidence="4">
    <location>
        <begin position="23"/>
        <end position="192"/>
    </location>
</feature>
<accession>A0A506UQY0</accession>
<comment type="caution">
    <text evidence="5">The sequence shown here is derived from an EMBL/GenBank/DDBJ whole genome shotgun (WGS) entry which is preliminary data.</text>
</comment>
<evidence type="ECO:0000313" key="6">
    <source>
        <dbReference type="Proteomes" id="UP000315037"/>
    </source>
</evidence>
<dbReference type="GO" id="GO:0003677">
    <property type="term" value="F:DNA binding"/>
    <property type="evidence" value="ECO:0007669"/>
    <property type="project" value="UniProtKB-KW"/>
</dbReference>
<keyword evidence="5" id="KW-0540">Nuclease</keyword>
<dbReference type="Pfam" id="PF01420">
    <property type="entry name" value="Methylase_S"/>
    <property type="match status" value="2"/>
</dbReference>
<keyword evidence="5" id="KW-0255">Endonuclease</keyword>
<dbReference type="PANTHER" id="PTHR30408">
    <property type="entry name" value="TYPE-1 RESTRICTION ENZYME ECOKI SPECIFICITY PROTEIN"/>
    <property type="match status" value="1"/>
</dbReference>
<evidence type="ECO:0000256" key="3">
    <source>
        <dbReference type="ARBA" id="ARBA00023125"/>
    </source>
</evidence>
<comment type="similarity">
    <text evidence="1">Belongs to the type-I restriction system S methylase family.</text>
</comment>